<comment type="caution">
    <text evidence="1">The sequence shown here is derived from an EMBL/GenBank/DDBJ whole genome shotgun (WGS) entry which is preliminary data.</text>
</comment>
<proteinExistence type="predicted"/>
<evidence type="ECO:0000313" key="1">
    <source>
        <dbReference type="EMBL" id="GJE04207.1"/>
    </source>
</evidence>
<evidence type="ECO:0000313" key="2">
    <source>
        <dbReference type="Proteomes" id="UP001055153"/>
    </source>
</evidence>
<dbReference type="RefSeq" id="WP_238241572.1">
    <property type="nucleotide sequence ID" value="NZ_BPQQ01000106.1"/>
</dbReference>
<dbReference type="EMBL" id="BPQQ01000106">
    <property type="protein sequence ID" value="GJE04207.1"/>
    <property type="molecule type" value="Genomic_DNA"/>
</dbReference>
<sequence>MPKRDQLRDAYNVFLRKHKPGVCCAVREDTPVPAFLSPENWSYSYTARSRADLPVGFQPCAAHEAANRLGFYLFQDIGA</sequence>
<accession>A0ABQ4SM44</accession>
<name>A0ABQ4SM44_9HYPH</name>
<reference evidence="1" key="2">
    <citation type="submission" date="2021-08" db="EMBL/GenBank/DDBJ databases">
        <authorList>
            <person name="Tani A."/>
            <person name="Ola A."/>
            <person name="Ogura Y."/>
            <person name="Katsura K."/>
            <person name="Hayashi T."/>
        </authorList>
    </citation>
    <scope>NUCLEOTIDE SEQUENCE</scope>
    <source>
        <strain evidence="1">DSM 17168</strain>
    </source>
</reference>
<organism evidence="1 2">
    <name type="scientific">Methylobacterium isbiliense</name>
    <dbReference type="NCBI Taxonomy" id="315478"/>
    <lineage>
        <taxon>Bacteria</taxon>
        <taxon>Pseudomonadati</taxon>
        <taxon>Pseudomonadota</taxon>
        <taxon>Alphaproteobacteria</taxon>
        <taxon>Hyphomicrobiales</taxon>
        <taxon>Methylobacteriaceae</taxon>
        <taxon>Methylobacterium</taxon>
    </lineage>
</organism>
<keyword evidence="2" id="KW-1185">Reference proteome</keyword>
<protein>
    <submittedName>
        <fullName evidence="1">Uncharacterized protein</fullName>
    </submittedName>
</protein>
<gene>
    <name evidence="1" type="ORF">GMJLKIPL_6168</name>
</gene>
<reference evidence="1" key="1">
    <citation type="journal article" date="2021" name="Front. Microbiol.">
        <title>Comprehensive Comparative Genomics and Phenotyping of Methylobacterium Species.</title>
        <authorList>
            <person name="Alessa O."/>
            <person name="Ogura Y."/>
            <person name="Fujitani Y."/>
            <person name="Takami H."/>
            <person name="Hayashi T."/>
            <person name="Sahin N."/>
            <person name="Tani A."/>
        </authorList>
    </citation>
    <scope>NUCLEOTIDE SEQUENCE</scope>
    <source>
        <strain evidence="1">DSM 17168</strain>
    </source>
</reference>
<dbReference type="Proteomes" id="UP001055153">
    <property type="component" value="Unassembled WGS sequence"/>
</dbReference>